<keyword evidence="2" id="KW-0143">Chaperone</keyword>
<dbReference type="SUPFAM" id="SSF50129">
    <property type="entry name" value="GroES-like"/>
    <property type="match status" value="1"/>
</dbReference>
<dbReference type="Pfam" id="PF00166">
    <property type="entry name" value="Cpn10"/>
    <property type="match status" value="1"/>
</dbReference>
<dbReference type="Proteomes" id="UP000255024">
    <property type="component" value="Unassembled WGS sequence"/>
</dbReference>
<name>A0A378RMW4_MYROD</name>
<dbReference type="EMBL" id="UGQL01000001">
    <property type="protein sequence ID" value="STZ28356.1"/>
    <property type="molecule type" value="Genomic_DNA"/>
</dbReference>
<dbReference type="InterPro" id="IPR020818">
    <property type="entry name" value="Chaperonin_GroES"/>
</dbReference>
<evidence type="ECO:0000313" key="4">
    <source>
        <dbReference type="Proteomes" id="UP000255024"/>
    </source>
</evidence>
<sequence>MKSIHDFIVYTDIVFNETFKTESGLELFGDNRFLQKRLAQREVEIKAMPLNYEDEDIVGYQAFIDPTIYFQNLYDHGKGANNEISGHKGFFKVQANMILAIRKDENSEWKGFNENVIVSKVMDSGEEKKSGLIITEISKPKALKGVAIVEIPNDDLLRDEVSKGDTIRYNDYYGVDVYIDGKEYTWIRTKDCLAKVG</sequence>
<comment type="similarity">
    <text evidence="1">Belongs to the GroES chaperonin family.</text>
</comment>
<dbReference type="Gene3D" id="2.30.33.40">
    <property type="entry name" value="GroES chaperonin"/>
    <property type="match status" value="1"/>
</dbReference>
<dbReference type="GO" id="GO:0044183">
    <property type="term" value="F:protein folding chaperone"/>
    <property type="evidence" value="ECO:0007669"/>
    <property type="project" value="InterPro"/>
</dbReference>
<accession>A0A378RMW4</accession>
<proteinExistence type="inferred from homology"/>
<reference evidence="3 4" key="1">
    <citation type="submission" date="2018-06" db="EMBL/GenBank/DDBJ databases">
        <authorList>
            <consortium name="Pathogen Informatics"/>
            <person name="Doyle S."/>
        </authorList>
    </citation>
    <scope>NUCLEOTIDE SEQUENCE [LARGE SCALE GENOMIC DNA]</scope>
    <source>
        <strain evidence="3 4">NCTC11179</strain>
    </source>
</reference>
<dbReference type="InterPro" id="IPR037124">
    <property type="entry name" value="Chaperonin_GroES_sf"/>
</dbReference>
<evidence type="ECO:0000313" key="3">
    <source>
        <dbReference type="EMBL" id="STZ28356.1"/>
    </source>
</evidence>
<keyword evidence="4" id="KW-1185">Reference proteome</keyword>
<dbReference type="InterPro" id="IPR011032">
    <property type="entry name" value="GroES-like_sf"/>
</dbReference>
<dbReference type="RefSeq" id="WP_115091317.1">
    <property type="nucleotide sequence ID" value="NZ_CP068107.1"/>
</dbReference>
<dbReference type="GO" id="GO:0005524">
    <property type="term" value="F:ATP binding"/>
    <property type="evidence" value="ECO:0007669"/>
    <property type="project" value="InterPro"/>
</dbReference>
<dbReference type="AlphaFoldDB" id="A0A378RMW4"/>
<protein>
    <submittedName>
        <fullName evidence="3">Co-chaperonin GroES</fullName>
    </submittedName>
</protein>
<organism evidence="3 4">
    <name type="scientific">Myroides odoratus</name>
    <name type="common">Flavobacterium odoratum</name>
    <dbReference type="NCBI Taxonomy" id="256"/>
    <lineage>
        <taxon>Bacteria</taxon>
        <taxon>Pseudomonadati</taxon>
        <taxon>Bacteroidota</taxon>
        <taxon>Flavobacteriia</taxon>
        <taxon>Flavobacteriales</taxon>
        <taxon>Flavobacteriaceae</taxon>
        <taxon>Myroides</taxon>
    </lineage>
</organism>
<evidence type="ECO:0000256" key="2">
    <source>
        <dbReference type="ARBA" id="ARBA00023186"/>
    </source>
</evidence>
<evidence type="ECO:0000256" key="1">
    <source>
        <dbReference type="ARBA" id="ARBA00006975"/>
    </source>
</evidence>
<gene>
    <name evidence="3" type="ORF">NCTC11179_01900</name>
</gene>
<dbReference type="SMART" id="SM00883">
    <property type="entry name" value="Cpn10"/>
    <property type="match status" value="1"/>
</dbReference>
<dbReference type="CDD" id="cd00320">
    <property type="entry name" value="cpn10"/>
    <property type="match status" value="1"/>
</dbReference>